<dbReference type="SUPFAM" id="SSF55347">
    <property type="entry name" value="Glyceraldehyde-3-phosphate dehydrogenase-like, C-terminal domain"/>
    <property type="match status" value="1"/>
</dbReference>
<dbReference type="InterPro" id="IPR000683">
    <property type="entry name" value="Gfo/Idh/MocA-like_OxRdtase_N"/>
</dbReference>
<dbReference type="Pfam" id="PF22725">
    <property type="entry name" value="GFO_IDH_MocA_C3"/>
    <property type="match status" value="1"/>
</dbReference>
<dbReference type="InterPro" id="IPR036291">
    <property type="entry name" value="NAD(P)-bd_dom_sf"/>
</dbReference>
<keyword evidence="5" id="KW-1185">Reference proteome</keyword>
<evidence type="ECO:0000313" key="5">
    <source>
        <dbReference type="Proteomes" id="UP000575083"/>
    </source>
</evidence>
<dbReference type="PANTHER" id="PTHR43818:SF11">
    <property type="entry name" value="BCDNA.GH03377"/>
    <property type="match status" value="1"/>
</dbReference>
<gene>
    <name evidence="4" type="ORF">HNP48_001442</name>
</gene>
<dbReference type="GO" id="GO:0000166">
    <property type="term" value="F:nucleotide binding"/>
    <property type="evidence" value="ECO:0007669"/>
    <property type="project" value="InterPro"/>
</dbReference>
<name>A0A7X0U8A8_9BURK</name>
<dbReference type="Proteomes" id="UP000575083">
    <property type="component" value="Unassembled WGS sequence"/>
</dbReference>
<evidence type="ECO:0000313" key="4">
    <source>
        <dbReference type="EMBL" id="MBB6558778.1"/>
    </source>
</evidence>
<dbReference type="AlphaFoldDB" id="A0A7X0U8A8"/>
<proteinExistence type="predicted"/>
<evidence type="ECO:0000256" key="1">
    <source>
        <dbReference type="ARBA" id="ARBA00023002"/>
    </source>
</evidence>
<dbReference type="SUPFAM" id="SSF51735">
    <property type="entry name" value="NAD(P)-binding Rossmann-fold domains"/>
    <property type="match status" value="1"/>
</dbReference>
<dbReference type="EMBL" id="JACHLK010000002">
    <property type="protein sequence ID" value="MBB6558778.1"/>
    <property type="molecule type" value="Genomic_DNA"/>
</dbReference>
<accession>A0A7X0U8A8</accession>
<keyword evidence="1" id="KW-0560">Oxidoreductase</keyword>
<dbReference type="Gene3D" id="3.40.50.720">
    <property type="entry name" value="NAD(P)-binding Rossmann-like Domain"/>
    <property type="match status" value="1"/>
</dbReference>
<dbReference type="RefSeq" id="WP_184856202.1">
    <property type="nucleotide sequence ID" value="NZ_JACHLK010000002.1"/>
</dbReference>
<dbReference type="PANTHER" id="PTHR43818">
    <property type="entry name" value="BCDNA.GH03377"/>
    <property type="match status" value="1"/>
</dbReference>
<sequence length="341" mass="36831">MTVRFGVVGIEHRHVYHLIQGLLDAGAICAGYATSRADPLVLQGVQSRFPTLKAVDSAEALLDDDSIQLIVTADVPSLRAPLAVQAMRRGKDVLTDKPGVTSFEQLAAVQAAVRETGRLFAICFSERHIVPSVAMAHKLVQQGALGQVFHTLSMGPHRLNAATRPAWFFDTTTYGGILVDIASHQIDQFLVLTGSTDATVAHAVHSHIGQATPASFQDFGEIALASRDNAARGYIRVDWFTPDGLPTWGDGRLFIGGTEGSIEIRKYVDIEGRAGGEHLFLCDRTGTRHIDCSREPITFFRDLVADVQNRTDKAVPQDHVFAVSRLALEADALATQKGAAA</sequence>
<feature type="domain" description="GFO/IDH/MocA-like oxidoreductase" evidence="3">
    <location>
        <begin position="134"/>
        <end position="263"/>
    </location>
</feature>
<protein>
    <submittedName>
        <fullName evidence="4">Putative dehydrogenase</fullName>
    </submittedName>
</protein>
<dbReference type="InterPro" id="IPR055170">
    <property type="entry name" value="GFO_IDH_MocA-like_dom"/>
</dbReference>
<dbReference type="Pfam" id="PF01408">
    <property type="entry name" value="GFO_IDH_MocA"/>
    <property type="match status" value="1"/>
</dbReference>
<feature type="domain" description="Gfo/Idh/MocA-like oxidoreductase N-terminal" evidence="2">
    <location>
        <begin position="50"/>
        <end position="121"/>
    </location>
</feature>
<reference evidence="4 5" key="1">
    <citation type="submission" date="2020-08" db="EMBL/GenBank/DDBJ databases">
        <title>Functional genomics of gut bacteria from endangered species of beetles.</title>
        <authorList>
            <person name="Carlos-Shanley C."/>
        </authorList>
    </citation>
    <scope>NUCLEOTIDE SEQUENCE [LARGE SCALE GENOMIC DNA]</scope>
    <source>
        <strain evidence="4 5">S00198</strain>
    </source>
</reference>
<comment type="caution">
    <text evidence="4">The sequence shown here is derived from an EMBL/GenBank/DDBJ whole genome shotgun (WGS) entry which is preliminary data.</text>
</comment>
<dbReference type="InterPro" id="IPR050463">
    <property type="entry name" value="Gfo/Idh/MocA_oxidrdct_glycsds"/>
</dbReference>
<evidence type="ECO:0000259" key="3">
    <source>
        <dbReference type="Pfam" id="PF22725"/>
    </source>
</evidence>
<dbReference type="Gene3D" id="3.30.360.10">
    <property type="entry name" value="Dihydrodipicolinate Reductase, domain 2"/>
    <property type="match status" value="1"/>
</dbReference>
<dbReference type="GO" id="GO:0016491">
    <property type="term" value="F:oxidoreductase activity"/>
    <property type="evidence" value="ECO:0007669"/>
    <property type="project" value="UniProtKB-KW"/>
</dbReference>
<organism evidence="4 5">
    <name type="scientific">Acidovorax soli</name>
    <dbReference type="NCBI Taxonomy" id="592050"/>
    <lineage>
        <taxon>Bacteria</taxon>
        <taxon>Pseudomonadati</taxon>
        <taxon>Pseudomonadota</taxon>
        <taxon>Betaproteobacteria</taxon>
        <taxon>Burkholderiales</taxon>
        <taxon>Comamonadaceae</taxon>
        <taxon>Acidovorax</taxon>
    </lineage>
</organism>
<evidence type="ECO:0000259" key="2">
    <source>
        <dbReference type="Pfam" id="PF01408"/>
    </source>
</evidence>